<sequence>MAKYAIGDLQGCFTPLMGLLDQVNFNPSQDHLYFVGDIIARGPDSLACLAFLYQHADSVSVTLGNHDLHFLACLALGKAPNPKDKLDTLFASPKCQTYADFLQAQPLAIWLETQKTFISHAGIHPHWDVKQALQYARFAETIYQSENAPEFYANMYGAHPGLELNNLSEKDKFKAIVNVFTRMRFLDQNAELDLNNKSGLKDAGNLIPWFEFIPSNSDATFLFGHWAALEGQTNKNNIIALDTGCVWGGRMTMMNIDTGEKYQQNQT</sequence>
<keyword evidence="11" id="KW-1185">Reference proteome</keyword>
<dbReference type="InterPro" id="IPR029052">
    <property type="entry name" value="Metallo-depent_PP-like"/>
</dbReference>
<dbReference type="Proteomes" id="UP000228621">
    <property type="component" value="Unassembled WGS sequence"/>
</dbReference>
<feature type="domain" description="Calcineurin-like phosphoesterase" evidence="9">
    <location>
        <begin position="5"/>
        <end position="138"/>
    </location>
</feature>
<evidence type="ECO:0000256" key="8">
    <source>
        <dbReference type="ARBA" id="ARBA00049417"/>
    </source>
</evidence>
<dbReference type="InterPro" id="IPR004617">
    <property type="entry name" value="ApaH"/>
</dbReference>
<proteinExistence type="inferred from homology"/>
<dbReference type="OrthoDB" id="9807890at2"/>
<dbReference type="NCBIfam" id="NF001204">
    <property type="entry name" value="PRK00166.1"/>
    <property type="match status" value="1"/>
</dbReference>
<evidence type="ECO:0000256" key="3">
    <source>
        <dbReference type="ARBA" id="ARBA00012506"/>
    </source>
</evidence>
<evidence type="ECO:0000256" key="6">
    <source>
        <dbReference type="ARBA" id="ARBA00032248"/>
    </source>
</evidence>
<dbReference type="Pfam" id="PF00149">
    <property type="entry name" value="Metallophos"/>
    <property type="match status" value="1"/>
</dbReference>
<comment type="caution">
    <text evidence="10">The sequence shown here is derived from an EMBL/GenBank/DDBJ whole genome shotgun (WGS) entry which is preliminary data.</text>
</comment>
<dbReference type="PANTHER" id="PTHR40942:SF4">
    <property type="entry name" value="CYTOCHROME C5"/>
    <property type="match status" value="1"/>
</dbReference>
<gene>
    <name evidence="10" type="ORF">CEX98_08805</name>
</gene>
<dbReference type="AlphaFoldDB" id="A0A2A5JRQ1"/>
<dbReference type="EMBL" id="NKHF01000040">
    <property type="protein sequence ID" value="PCK32076.1"/>
    <property type="molecule type" value="Genomic_DNA"/>
</dbReference>
<evidence type="ECO:0000259" key="9">
    <source>
        <dbReference type="Pfam" id="PF00149"/>
    </source>
</evidence>
<evidence type="ECO:0000256" key="4">
    <source>
        <dbReference type="ARBA" id="ARBA00022801"/>
    </source>
</evidence>
<evidence type="ECO:0000256" key="7">
    <source>
        <dbReference type="ARBA" id="ARBA00033210"/>
    </source>
</evidence>
<comment type="similarity">
    <text evidence="2">Belongs to the Ap4A hydrolase family.</text>
</comment>
<dbReference type="EC" id="3.6.1.41" evidence="3"/>
<comment type="function">
    <text evidence="1">Hydrolyzes diadenosine 5',5'''-P1,P4-tetraphosphate to yield ADP.</text>
</comment>
<dbReference type="SUPFAM" id="SSF56300">
    <property type="entry name" value="Metallo-dependent phosphatases"/>
    <property type="match status" value="1"/>
</dbReference>
<evidence type="ECO:0000256" key="1">
    <source>
        <dbReference type="ARBA" id="ARBA00003413"/>
    </source>
</evidence>
<dbReference type="NCBIfam" id="TIGR00668">
    <property type="entry name" value="apaH"/>
    <property type="match status" value="1"/>
</dbReference>
<evidence type="ECO:0000313" key="11">
    <source>
        <dbReference type="Proteomes" id="UP000228621"/>
    </source>
</evidence>
<evidence type="ECO:0000313" key="10">
    <source>
        <dbReference type="EMBL" id="PCK32076.1"/>
    </source>
</evidence>
<protein>
    <recommendedName>
        <fullName evidence="3">bis(5'-nucleosyl)-tetraphosphatase (symmetrical)</fullName>
        <ecNumber evidence="3">3.6.1.41</ecNumber>
    </recommendedName>
    <alternativeName>
        <fullName evidence="6">Ap4A hydrolase</fullName>
    </alternativeName>
    <alternativeName>
        <fullName evidence="5">Diadenosine 5',5'''-P1,P4-tetraphosphate pyrophosphohydrolase</fullName>
    </alternativeName>
    <alternativeName>
        <fullName evidence="7">Diadenosine tetraphosphatase</fullName>
    </alternativeName>
</protein>
<name>A0A2A5JRQ1_PSEO7</name>
<comment type="catalytic activity">
    <reaction evidence="8">
        <text>P(1),P(4)-bis(5'-adenosyl) tetraphosphate + H2O = 2 ADP + 2 H(+)</text>
        <dbReference type="Rhea" id="RHEA:24252"/>
        <dbReference type="ChEBI" id="CHEBI:15377"/>
        <dbReference type="ChEBI" id="CHEBI:15378"/>
        <dbReference type="ChEBI" id="CHEBI:58141"/>
        <dbReference type="ChEBI" id="CHEBI:456216"/>
        <dbReference type="EC" id="3.6.1.41"/>
    </reaction>
</comment>
<dbReference type="PIRSF" id="PIRSF000903">
    <property type="entry name" value="B5n-ttraPtase_sm"/>
    <property type="match status" value="1"/>
</dbReference>
<dbReference type="GO" id="GO:0008803">
    <property type="term" value="F:bis(5'-nucleosyl)-tetraphosphatase (symmetrical) activity"/>
    <property type="evidence" value="ECO:0007669"/>
    <property type="project" value="UniProtKB-EC"/>
</dbReference>
<evidence type="ECO:0000256" key="5">
    <source>
        <dbReference type="ARBA" id="ARBA00031248"/>
    </source>
</evidence>
<reference evidence="11" key="1">
    <citation type="journal article" date="2019" name="Genome Announc.">
        <title>Draft Genome Sequence of Pseudoalteromonas piscicida Strain 36Y ROTHPW, an Hypersaline Seawater Isolate from the South Coast of Sonora, Mexico.</title>
        <authorList>
            <person name="Sanchez-Diaz R."/>
            <person name="Molina-Garza Z.J."/>
            <person name="Cruz-Suarez L.E."/>
            <person name="Selvin J."/>
            <person name="Kiran G.S."/>
            <person name="Ibarra-Gamez J.C."/>
            <person name="Gomez-Gil B."/>
            <person name="Galaviz-Silva L."/>
        </authorList>
    </citation>
    <scope>NUCLEOTIDE SEQUENCE [LARGE SCALE GENOMIC DNA]</scope>
    <source>
        <strain evidence="11">36Y_RITHPW</strain>
    </source>
</reference>
<dbReference type="RefSeq" id="WP_099641716.1">
    <property type="nucleotide sequence ID" value="NZ_NKHF01000040.1"/>
</dbReference>
<dbReference type="PANTHER" id="PTHR40942">
    <property type="match status" value="1"/>
</dbReference>
<keyword evidence="4" id="KW-0378">Hydrolase</keyword>
<accession>A0A2A5JRQ1</accession>
<evidence type="ECO:0000256" key="2">
    <source>
        <dbReference type="ARBA" id="ARBA00005419"/>
    </source>
</evidence>
<organism evidence="10 11">
    <name type="scientific">Pseudoalteromonas piscicida</name>
    <dbReference type="NCBI Taxonomy" id="43662"/>
    <lineage>
        <taxon>Bacteria</taxon>
        <taxon>Pseudomonadati</taxon>
        <taxon>Pseudomonadota</taxon>
        <taxon>Gammaproteobacteria</taxon>
        <taxon>Alteromonadales</taxon>
        <taxon>Pseudoalteromonadaceae</taxon>
        <taxon>Pseudoalteromonas</taxon>
    </lineage>
</organism>
<dbReference type="Gene3D" id="3.60.21.10">
    <property type="match status" value="1"/>
</dbReference>
<dbReference type="InterPro" id="IPR004843">
    <property type="entry name" value="Calcineurin-like_PHP"/>
</dbReference>